<evidence type="ECO:0000313" key="3">
    <source>
        <dbReference type="Proteomes" id="UP001595476"/>
    </source>
</evidence>
<dbReference type="InterPro" id="IPR006597">
    <property type="entry name" value="Sel1-like"/>
</dbReference>
<dbReference type="RefSeq" id="WP_386715094.1">
    <property type="nucleotide sequence ID" value="NZ_JBHRSZ010000001.1"/>
</dbReference>
<organism evidence="2 3">
    <name type="scientific">Litoribrevibacter euphylliae</name>
    <dbReference type="NCBI Taxonomy" id="1834034"/>
    <lineage>
        <taxon>Bacteria</taxon>
        <taxon>Pseudomonadati</taxon>
        <taxon>Pseudomonadota</taxon>
        <taxon>Gammaproteobacteria</taxon>
        <taxon>Oceanospirillales</taxon>
        <taxon>Oceanospirillaceae</taxon>
        <taxon>Litoribrevibacter</taxon>
    </lineage>
</organism>
<dbReference type="SUPFAM" id="SSF81901">
    <property type="entry name" value="HCP-like"/>
    <property type="match status" value="1"/>
</dbReference>
<dbReference type="Gene3D" id="1.25.40.10">
    <property type="entry name" value="Tetratricopeptide repeat domain"/>
    <property type="match status" value="1"/>
</dbReference>
<sequence>MSLMVRLIYIQYVAERNQRWQHWVQLSSVLILFIVGSLGLSTPVFAGTVYYEKAPLTTSSSSSVKQYQVIKGPAGESDYLEAEQYRLKRDFKRAETYYVRAAEKGYGKAHFRLGQMYATGRGSVRSLVEAHMHYNLSSYLGINDGRSAMLILEEQMTEDQIEQAMRRAVRYRKQHNL</sequence>
<reference evidence="3" key="1">
    <citation type="journal article" date="2019" name="Int. J. Syst. Evol. Microbiol.">
        <title>The Global Catalogue of Microorganisms (GCM) 10K type strain sequencing project: providing services to taxonomists for standard genome sequencing and annotation.</title>
        <authorList>
            <consortium name="The Broad Institute Genomics Platform"/>
            <consortium name="The Broad Institute Genome Sequencing Center for Infectious Disease"/>
            <person name="Wu L."/>
            <person name="Ma J."/>
        </authorList>
    </citation>
    <scope>NUCLEOTIDE SEQUENCE [LARGE SCALE GENOMIC DNA]</scope>
    <source>
        <strain evidence="3">KCTC 52438</strain>
    </source>
</reference>
<evidence type="ECO:0000313" key="2">
    <source>
        <dbReference type="EMBL" id="MFC3149692.1"/>
    </source>
</evidence>
<keyword evidence="1" id="KW-0812">Transmembrane</keyword>
<accession>A0ABV7HD42</accession>
<keyword evidence="3" id="KW-1185">Reference proteome</keyword>
<dbReference type="SMART" id="SM00671">
    <property type="entry name" value="SEL1"/>
    <property type="match status" value="2"/>
</dbReference>
<protein>
    <submittedName>
        <fullName evidence="2">Tetratricopeptide repeat protein</fullName>
    </submittedName>
</protein>
<proteinExistence type="predicted"/>
<keyword evidence="1" id="KW-0472">Membrane</keyword>
<comment type="caution">
    <text evidence="2">The sequence shown here is derived from an EMBL/GenBank/DDBJ whole genome shotgun (WGS) entry which is preliminary data.</text>
</comment>
<evidence type="ECO:0000256" key="1">
    <source>
        <dbReference type="SAM" id="Phobius"/>
    </source>
</evidence>
<feature type="transmembrane region" description="Helical" evidence="1">
    <location>
        <begin position="29"/>
        <end position="51"/>
    </location>
</feature>
<dbReference type="Proteomes" id="UP001595476">
    <property type="component" value="Unassembled WGS sequence"/>
</dbReference>
<keyword evidence="1" id="KW-1133">Transmembrane helix</keyword>
<name>A0ABV7HD42_9GAMM</name>
<dbReference type="InterPro" id="IPR011990">
    <property type="entry name" value="TPR-like_helical_dom_sf"/>
</dbReference>
<dbReference type="EMBL" id="JBHRSZ010000001">
    <property type="protein sequence ID" value="MFC3149692.1"/>
    <property type="molecule type" value="Genomic_DNA"/>
</dbReference>
<gene>
    <name evidence="2" type="ORF">ACFOEK_01475</name>
</gene>